<evidence type="ECO:0000256" key="4">
    <source>
        <dbReference type="ARBA" id="ARBA00022737"/>
    </source>
</evidence>
<dbReference type="Pfam" id="PF02080">
    <property type="entry name" value="TrkA_C"/>
    <property type="match status" value="1"/>
</dbReference>
<sequence length="611" mass="65765">MPWDMIFTFIVLGVAVVLFLADKLRLDLVAIIVMLSLGLSGVLTPSEMLSGFGSTVVILIAGLFIVGEALAQTGISYAVGDKIVQIAGDKEWKLITLLMLAVAALASVMSVTGSGAIFIPIAIRLANRAAISPSRLLLPLAYGALIGGMLTLIGTPPNLVANAELQKAGMEPFNFFIFTPIGLIMLAMAIIHMLIYGRFLLPRKASGEHVTNKGRRTLQSLLRTYDIEDKIVRLTVNAESKLVGETVVSARLRSAVGITLFALERRGEKGDKPEVISVDTETTFEADDVLFGVVDAPLSEEEAAFLGVKITPLGEHDYHLSARELGMADLVIPQESNLVGQTILEAGFRLKHGLSVVGAMRRGKPLHDSFGKTELEFGDQLLVVGDWGRIREMRTYRENFLLLSFPEEMESYLPRRKFAPMALGILAIMLALIIFRIVPSVTAVVLAATAMVCSGCLSPKRAYESINWPSLVLIAGMIPMAAALDKTGGLALIVDSIVALTGDRSPYIMLIALFLLTSIFSQFTSNTATAVLIAPVAFQVAGIMGVRPEPMLMSVAIAASTAFCTPVASPINTLVMGPGNYRFMDYVRIGVPLQILSIILSAFIIPVFLPF</sequence>
<dbReference type="RefSeq" id="WP_210186833.1">
    <property type="nucleotide sequence ID" value="NZ_FOVR01000016.1"/>
</dbReference>
<feature type="transmembrane region" description="Helical" evidence="7">
    <location>
        <begin position="95"/>
        <end position="123"/>
    </location>
</feature>
<keyword evidence="5 7" id="KW-1133">Transmembrane helix</keyword>
<dbReference type="GO" id="GO:0008324">
    <property type="term" value="F:monoatomic cation transmembrane transporter activity"/>
    <property type="evidence" value="ECO:0007669"/>
    <property type="project" value="InterPro"/>
</dbReference>
<feature type="transmembrane region" description="Helical" evidence="7">
    <location>
        <begin position="552"/>
        <end position="575"/>
    </location>
</feature>
<comment type="subcellular location">
    <subcellularLocation>
        <location evidence="1">Membrane</location>
        <topology evidence="1">Multi-pass membrane protein</topology>
    </subcellularLocation>
</comment>
<feature type="transmembrane region" description="Helical" evidence="7">
    <location>
        <begin position="528"/>
        <end position="546"/>
    </location>
</feature>
<feature type="domain" description="RCK C-terminal" evidence="8">
    <location>
        <begin position="219"/>
        <end position="309"/>
    </location>
</feature>
<feature type="transmembrane region" description="Helical" evidence="7">
    <location>
        <begin position="418"/>
        <end position="435"/>
    </location>
</feature>
<dbReference type="GO" id="GO:0005886">
    <property type="term" value="C:plasma membrane"/>
    <property type="evidence" value="ECO:0007669"/>
    <property type="project" value="TreeGrafter"/>
</dbReference>
<evidence type="ECO:0000259" key="8">
    <source>
        <dbReference type="PROSITE" id="PS51202"/>
    </source>
</evidence>
<protein>
    <submittedName>
        <fullName evidence="9">TrkA-C domain-containing protein</fullName>
    </submittedName>
</protein>
<evidence type="ECO:0000256" key="7">
    <source>
        <dbReference type="SAM" id="Phobius"/>
    </source>
</evidence>
<dbReference type="PANTHER" id="PTHR43652:SF1">
    <property type="entry name" value="RESPONSE REGULATOR"/>
    <property type="match status" value="1"/>
</dbReference>
<evidence type="ECO:0000256" key="5">
    <source>
        <dbReference type="ARBA" id="ARBA00022989"/>
    </source>
</evidence>
<gene>
    <name evidence="9" type="ORF">SAMN04488056_1169</name>
</gene>
<dbReference type="STRING" id="655353.SAMN04488056_1169"/>
<name>A0A1I5L7G3_9HYPH</name>
<dbReference type="InterPro" id="IPR051679">
    <property type="entry name" value="DASS-Related_Transporters"/>
</dbReference>
<keyword evidence="2" id="KW-0813">Transport</keyword>
<feature type="domain" description="RCK C-terminal" evidence="8">
    <location>
        <begin position="315"/>
        <end position="399"/>
    </location>
</feature>
<dbReference type="Proteomes" id="UP000199236">
    <property type="component" value="Unassembled WGS sequence"/>
</dbReference>
<accession>A0A1I5L7G3</accession>
<dbReference type="PROSITE" id="PS01271">
    <property type="entry name" value="NA_SULFATE"/>
    <property type="match status" value="1"/>
</dbReference>
<dbReference type="InterPro" id="IPR004680">
    <property type="entry name" value="Cit_transptr-like_dom"/>
</dbReference>
<evidence type="ECO:0000256" key="3">
    <source>
        <dbReference type="ARBA" id="ARBA00022692"/>
    </source>
</evidence>
<keyword evidence="4" id="KW-0677">Repeat</keyword>
<organism evidence="9 10">
    <name type="scientific">Cohaesibacter marisflavi</name>
    <dbReference type="NCBI Taxonomy" id="655353"/>
    <lineage>
        <taxon>Bacteria</taxon>
        <taxon>Pseudomonadati</taxon>
        <taxon>Pseudomonadota</taxon>
        <taxon>Alphaproteobacteria</taxon>
        <taxon>Hyphomicrobiales</taxon>
        <taxon>Cohaesibacteraceae</taxon>
    </lineage>
</organism>
<keyword evidence="10" id="KW-1185">Reference proteome</keyword>
<evidence type="ECO:0000313" key="9">
    <source>
        <dbReference type="EMBL" id="SFO92816.1"/>
    </source>
</evidence>
<dbReference type="SUPFAM" id="SSF116726">
    <property type="entry name" value="TrkA C-terminal domain-like"/>
    <property type="match status" value="2"/>
</dbReference>
<dbReference type="Pfam" id="PF03600">
    <property type="entry name" value="CitMHS"/>
    <property type="match status" value="1"/>
</dbReference>
<feature type="transmembrane region" description="Helical" evidence="7">
    <location>
        <begin position="56"/>
        <end position="75"/>
    </location>
</feature>
<feature type="transmembrane region" description="Helical" evidence="7">
    <location>
        <begin position="466"/>
        <end position="484"/>
    </location>
</feature>
<keyword evidence="6 7" id="KW-0472">Membrane</keyword>
<feature type="transmembrane region" description="Helical" evidence="7">
    <location>
        <begin position="587"/>
        <end position="609"/>
    </location>
</feature>
<feature type="transmembrane region" description="Helical" evidence="7">
    <location>
        <begin position="5"/>
        <end position="21"/>
    </location>
</feature>
<evidence type="ECO:0000256" key="6">
    <source>
        <dbReference type="ARBA" id="ARBA00023136"/>
    </source>
</evidence>
<dbReference type="GO" id="GO:0006813">
    <property type="term" value="P:potassium ion transport"/>
    <property type="evidence" value="ECO:0007669"/>
    <property type="project" value="InterPro"/>
</dbReference>
<keyword evidence="3 7" id="KW-0812">Transmembrane</keyword>
<dbReference type="InterPro" id="IPR031312">
    <property type="entry name" value="Na/sul_symport_CS"/>
</dbReference>
<dbReference type="InterPro" id="IPR036721">
    <property type="entry name" value="RCK_C_sf"/>
</dbReference>
<dbReference type="PANTHER" id="PTHR43652">
    <property type="entry name" value="BASIC AMINO ACID ANTIPORTER YFCC-RELATED"/>
    <property type="match status" value="1"/>
</dbReference>
<feature type="transmembrane region" description="Helical" evidence="7">
    <location>
        <begin position="27"/>
        <end position="44"/>
    </location>
</feature>
<reference evidence="9 10" key="1">
    <citation type="submission" date="2016-10" db="EMBL/GenBank/DDBJ databases">
        <authorList>
            <person name="de Groot N.N."/>
        </authorList>
    </citation>
    <scope>NUCLEOTIDE SEQUENCE [LARGE SCALE GENOMIC DNA]</scope>
    <source>
        <strain evidence="9 10">CGMCC 1.9157</strain>
    </source>
</reference>
<dbReference type="AlphaFoldDB" id="A0A1I5L7G3"/>
<dbReference type="InterPro" id="IPR006037">
    <property type="entry name" value="RCK_C"/>
</dbReference>
<evidence type="ECO:0000313" key="10">
    <source>
        <dbReference type="Proteomes" id="UP000199236"/>
    </source>
</evidence>
<dbReference type="EMBL" id="FOVR01000016">
    <property type="protein sequence ID" value="SFO92816.1"/>
    <property type="molecule type" value="Genomic_DNA"/>
</dbReference>
<evidence type="ECO:0000256" key="2">
    <source>
        <dbReference type="ARBA" id="ARBA00022448"/>
    </source>
</evidence>
<evidence type="ECO:0000256" key="1">
    <source>
        <dbReference type="ARBA" id="ARBA00004141"/>
    </source>
</evidence>
<dbReference type="Gene3D" id="3.30.70.1450">
    <property type="entry name" value="Regulator of K+ conductance, C-terminal domain"/>
    <property type="match status" value="2"/>
</dbReference>
<feature type="transmembrane region" description="Helical" evidence="7">
    <location>
        <begin position="504"/>
        <end position="521"/>
    </location>
</feature>
<feature type="transmembrane region" description="Helical" evidence="7">
    <location>
        <begin position="135"/>
        <end position="155"/>
    </location>
</feature>
<feature type="transmembrane region" description="Helical" evidence="7">
    <location>
        <begin position="175"/>
        <end position="196"/>
    </location>
</feature>
<dbReference type="PROSITE" id="PS51202">
    <property type="entry name" value="RCK_C"/>
    <property type="match status" value="2"/>
</dbReference>
<proteinExistence type="predicted"/>